<dbReference type="Gene3D" id="2.130.10.10">
    <property type="entry name" value="YVTN repeat-like/Quinoprotein amine dehydrogenase"/>
    <property type="match status" value="3"/>
</dbReference>
<dbReference type="Proteomes" id="UP000540989">
    <property type="component" value="Unassembled WGS sequence"/>
</dbReference>
<sequence length="964" mass="107175">MLHTSQAVAQRFTFQNFAQRDGLRNLNFNCLLQEDNGSLLVCTEFGLYQYDGSRFELVPTVEGSSSPLIQGLAEDLAGRIWISTPERLLYRDRFGVHNVGPAGMNLKIDLRTPIVVTPGDPSQVYFISQHRLMQARTHDGGGSWQIVEAYDEATLARYPMLAKVKGAYADREGHLWVGCDDELCETGHGGVTRWGRAQGVPADEWSAVLEDHRGNVWARGDHHIVRLGMQAAQFVSEDKNVPPAVLELRTPVLIEDPQGRILTNTADGLARWSQGSWTVFNKKNGLPGGLVQTMLFDRQGSLWFDGGKAGLQRWVGYDQWENWTTEDGLASNLIWAIMRCSGGRLWLGTELDLERMEATLQGRELQRVGDHLHVRRVQSIAETADDHLWIGSDDGSIVEFDAERSSSRLLPGKRNVYQVLVDREGRVWVLTASGLFWVDRSGGRRELRTPPVDEVPATRFFRAVQDASGALIFTSEEGIFRLAKQHWSHIQMPASYKSGYNTQVAVGKGGTVWISGTSPSLIQVRIDGDKATEVSEASVPTLASANVYLMASDKRGWLWAGTDSGIDVFNGTEWRHAGEEDGMVWNDTDTGAFLADADGSVWIGTSGGLSHLLHPERLFSTEPLDAQLSQAKLGALELKRGVRSTVNWGHYPLTFHISSADFARGQAIRYSYQLSGVDDVPQETEGHDIRYSFVPDGRHRLVVTAVDAANHRVSEQQVLEFVIRPPWWRTPWFFALAALGFAGLIIGAWRWSNRVTLARRYALERQVKERTRELEEKNASLLDARAALMEQATRDSLTGILNRGAIHELLQQEIERAGREKQSLVAVMADVDHFKRINDIYGHQCGDSVLREVTQRLRSAIRAYDSLGRYGGEEFLIIIPGLGDAESVSLIERIRKIIEDEPFLCGDASLRVTSSFGVAWLGAGDDLEALIHAADQALYQAKANGRNRVEFAVTDAGIRVQAGA</sequence>
<evidence type="ECO:0000256" key="2">
    <source>
        <dbReference type="ARBA" id="ARBA00034247"/>
    </source>
</evidence>
<dbReference type="FunFam" id="3.30.70.270:FF:000001">
    <property type="entry name" value="Diguanylate cyclase domain protein"/>
    <property type="match status" value="1"/>
</dbReference>
<evidence type="ECO:0000256" key="1">
    <source>
        <dbReference type="ARBA" id="ARBA00012528"/>
    </source>
</evidence>
<accession>A0A7W7ZHF8</accession>
<dbReference type="Gene3D" id="2.60.40.10">
    <property type="entry name" value="Immunoglobulins"/>
    <property type="match status" value="1"/>
</dbReference>
<dbReference type="GO" id="GO:1902201">
    <property type="term" value="P:negative regulation of bacterial-type flagellum-dependent cell motility"/>
    <property type="evidence" value="ECO:0007669"/>
    <property type="project" value="TreeGrafter"/>
</dbReference>
<keyword evidence="4" id="KW-0812">Transmembrane</keyword>
<dbReference type="CDD" id="cd01949">
    <property type="entry name" value="GGDEF"/>
    <property type="match status" value="1"/>
</dbReference>
<keyword evidence="7" id="KW-1185">Reference proteome</keyword>
<dbReference type="InterPro" id="IPR011047">
    <property type="entry name" value="Quinoprotein_ADH-like_sf"/>
</dbReference>
<keyword evidence="4" id="KW-1133">Transmembrane helix</keyword>
<dbReference type="PANTHER" id="PTHR45138">
    <property type="entry name" value="REGULATORY COMPONENTS OF SENSORY TRANSDUCTION SYSTEM"/>
    <property type="match status" value="1"/>
</dbReference>
<reference evidence="6 7" key="1">
    <citation type="submission" date="2020-08" db="EMBL/GenBank/DDBJ databases">
        <title>Genomic Encyclopedia of Type Strains, Phase IV (KMG-V): Genome sequencing to study the core and pangenomes of soil and plant-associated prokaryotes.</title>
        <authorList>
            <person name="Whitman W."/>
        </authorList>
    </citation>
    <scope>NUCLEOTIDE SEQUENCE [LARGE SCALE GENOMIC DNA]</scope>
    <source>
        <strain evidence="6 7">M8UP14</strain>
    </source>
</reference>
<name>A0A7W7ZHF8_9BACT</name>
<comment type="catalytic activity">
    <reaction evidence="2">
        <text>2 GTP = 3',3'-c-di-GMP + 2 diphosphate</text>
        <dbReference type="Rhea" id="RHEA:24898"/>
        <dbReference type="ChEBI" id="CHEBI:33019"/>
        <dbReference type="ChEBI" id="CHEBI:37565"/>
        <dbReference type="ChEBI" id="CHEBI:58805"/>
        <dbReference type="EC" id="2.7.7.65"/>
    </reaction>
</comment>
<keyword evidence="3" id="KW-0175">Coiled coil</keyword>
<dbReference type="EC" id="2.7.7.65" evidence="1"/>
<organism evidence="6 7">
    <name type="scientific">Granulicella aggregans</name>
    <dbReference type="NCBI Taxonomy" id="474949"/>
    <lineage>
        <taxon>Bacteria</taxon>
        <taxon>Pseudomonadati</taxon>
        <taxon>Acidobacteriota</taxon>
        <taxon>Terriglobia</taxon>
        <taxon>Terriglobales</taxon>
        <taxon>Acidobacteriaceae</taxon>
        <taxon>Granulicella</taxon>
    </lineage>
</organism>
<dbReference type="EMBL" id="JACHIP010000008">
    <property type="protein sequence ID" value="MBB5059962.1"/>
    <property type="molecule type" value="Genomic_DNA"/>
</dbReference>
<dbReference type="GO" id="GO:0043709">
    <property type="term" value="P:cell adhesion involved in single-species biofilm formation"/>
    <property type="evidence" value="ECO:0007669"/>
    <property type="project" value="TreeGrafter"/>
</dbReference>
<dbReference type="RefSeq" id="WP_184221952.1">
    <property type="nucleotide sequence ID" value="NZ_JACHIP010000008.1"/>
</dbReference>
<dbReference type="InterPro" id="IPR000160">
    <property type="entry name" value="GGDEF_dom"/>
</dbReference>
<dbReference type="InterPro" id="IPR013783">
    <property type="entry name" value="Ig-like_fold"/>
</dbReference>
<dbReference type="SUPFAM" id="SSF55073">
    <property type="entry name" value="Nucleotide cyclase"/>
    <property type="match status" value="1"/>
</dbReference>
<dbReference type="Gene3D" id="3.30.70.270">
    <property type="match status" value="1"/>
</dbReference>
<evidence type="ECO:0000313" key="6">
    <source>
        <dbReference type="EMBL" id="MBB5059962.1"/>
    </source>
</evidence>
<dbReference type="InterPro" id="IPR043128">
    <property type="entry name" value="Rev_trsase/Diguanyl_cyclase"/>
</dbReference>
<keyword evidence="4" id="KW-0472">Membrane</keyword>
<dbReference type="GO" id="GO:0052621">
    <property type="term" value="F:diguanylate cyclase activity"/>
    <property type="evidence" value="ECO:0007669"/>
    <property type="project" value="UniProtKB-EC"/>
</dbReference>
<feature type="coiled-coil region" evidence="3">
    <location>
        <begin position="764"/>
        <end position="827"/>
    </location>
</feature>
<comment type="caution">
    <text evidence="6">The sequence shown here is derived from an EMBL/GenBank/DDBJ whole genome shotgun (WGS) entry which is preliminary data.</text>
</comment>
<dbReference type="NCBIfam" id="TIGR00254">
    <property type="entry name" value="GGDEF"/>
    <property type="match status" value="1"/>
</dbReference>
<evidence type="ECO:0000256" key="3">
    <source>
        <dbReference type="SAM" id="Coils"/>
    </source>
</evidence>
<dbReference type="SUPFAM" id="SSF63829">
    <property type="entry name" value="Calcium-dependent phosphotriesterase"/>
    <property type="match status" value="2"/>
</dbReference>
<dbReference type="PROSITE" id="PS50887">
    <property type="entry name" value="GGDEF"/>
    <property type="match status" value="1"/>
</dbReference>
<dbReference type="PANTHER" id="PTHR45138:SF9">
    <property type="entry name" value="DIGUANYLATE CYCLASE DGCM-RELATED"/>
    <property type="match status" value="1"/>
</dbReference>
<dbReference type="AlphaFoldDB" id="A0A7W7ZHF8"/>
<dbReference type="SUPFAM" id="SSF50998">
    <property type="entry name" value="Quinoprotein alcohol dehydrogenase-like"/>
    <property type="match status" value="1"/>
</dbReference>
<feature type="domain" description="GGDEF" evidence="5">
    <location>
        <begin position="822"/>
        <end position="954"/>
    </location>
</feature>
<dbReference type="SMART" id="SM00267">
    <property type="entry name" value="GGDEF"/>
    <property type="match status" value="1"/>
</dbReference>
<dbReference type="GO" id="GO:0005886">
    <property type="term" value="C:plasma membrane"/>
    <property type="evidence" value="ECO:0007669"/>
    <property type="project" value="TreeGrafter"/>
</dbReference>
<evidence type="ECO:0000313" key="7">
    <source>
        <dbReference type="Proteomes" id="UP000540989"/>
    </source>
</evidence>
<evidence type="ECO:0000259" key="5">
    <source>
        <dbReference type="PROSITE" id="PS50887"/>
    </source>
</evidence>
<protein>
    <recommendedName>
        <fullName evidence="1">diguanylate cyclase</fullName>
        <ecNumber evidence="1">2.7.7.65</ecNumber>
    </recommendedName>
</protein>
<proteinExistence type="predicted"/>
<dbReference type="InterPro" id="IPR050469">
    <property type="entry name" value="Diguanylate_Cyclase"/>
</dbReference>
<gene>
    <name evidence="6" type="ORF">HDF16_004696</name>
</gene>
<dbReference type="Pfam" id="PF00990">
    <property type="entry name" value="GGDEF"/>
    <property type="match status" value="1"/>
</dbReference>
<feature type="transmembrane region" description="Helical" evidence="4">
    <location>
        <begin position="732"/>
        <end position="751"/>
    </location>
</feature>
<dbReference type="InterPro" id="IPR029787">
    <property type="entry name" value="Nucleotide_cyclase"/>
</dbReference>
<dbReference type="InterPro" id="IPR015943">
    <property type="entry name" value="WD40/YVTN_repeat-like_dom_sf"/>
</dbReference>
<evidence type="ECO:0000256" key="4">
    <source>
        <dbReference type="SAM" id="Phobius"/>
    </source>
</evidence>